<dbReference type="AlphaFoldDB" id="A0A3N1UUA3"/>
<keyword evidence="1" id="KW-0472">Membrane</keyword>
<feature type="transmembrane region" description="Helical" evidence="1">
    <location>
        <begin position="34"/>
        <end position="60"/>
    </location>
</feature>
<evidence type="ECO:0000313" key="2">
    <source>
        <dbReference type="EMBL" id="ROQ90696.1"/>
    </source>
</evidence>
<dbReference type="OrthoDB" id="5296797at2"/>
<name>A0A3N1UUA3_9BACT</name>
<keyword evidence="1" id="KW-0812">Transmembrane</keyword>
<reference evidence="2 3" key="1">
    <citation type="submission" date="2018-11" db="EMBL/GenBank/DDBJ databases">
        <title>Genomic Encyclopedia of Type Strains, Phase IV (KMG-IV): sequencing the most valuable type-strain genomes for metagenomic binning, comparative biology and taxonomic classification.</title>
        <authorList>
            <person name="Goeker M."/>
        </authorList>
    </citation>
    <scope>NUCLEOTIDE SEQUENCE [LARGE SCALE GENOMIC DNA]</scope>
    <source>
        <strain evidence="2 3">DSM 22027</strain>
    </source>
</reference>
<sequence length="62" mass="6825">MNESESKVIFTKNEVVVTNIKMPFWSMVGFMVKWAIASIPAFIILTILAGIVMGILSGLISH</sequence>
<dbReference type="EMBL" id="RJVA01000014">
    <property type="protein sequence ID" value="ROQ90696.1"/>
    <property type="molecule type" value="Genomic_DNA"/>
</dbReference>
<keyword evidence="3" id="KW-1185">Reference proteome</keyword>
<comment type="caution">
    <text evidence="2">The sequence shown here is derived from an EMBL/GenBank/DDBJ whole genome shotgun (WGS) entry which is preliminary data.</text>
</comment>
<keyword evidence="1" id="KW-1133">Transmembrane helix</keyword>
<gene>
    <name evidence="2" type="ORF">EDC27_2585</name>
</gene>
<dbReference type="Proteomes" id="UP000276223">
    <property type="component" value="Unassembled WGS sequence"/>
</dbReference>
<proteinExistence type="predicted"/>
<evidence type="ECO:0000313" key="3">
    <source>
        <dbReference type="Proteomes" id="UP000276223"/>
    </source>
</evidence>
<organism evidence="2 3">
    <name type="scientific">Desulfosoma caldarium</name>
    <dbReference type="NCBI Taxonomy" id="610254"/>
    <lineage>
        <taxon>Bacteria</taxon>
        <taxon>Pseudomonadati</taxon>
        <taxon>Thermodesulfobacteriota</taxon>
        <taxon>Syntrophobacteria</taxon>
        <taxon>Syntrophobacterales</taxon>
        <taxon>Syntrophobacteraceae</taxon>
        <taxon>Desulfosoma</taxon>
    </lineage>
</organism>
<evidence type="ECO:0000256" key="1">
    <source>
        <dbReference type="SAM" id="Phobius"/>
    </source>
</evidence>
<accession>A0A3N1UUA3</accession>
<protein>
    <submittedName>
        <fullName evidence="2">Uncharacterized protein</fullName>
    </submittedName>
</protein>